<evidence type="ECO:0000256" key="2">
    <source>
        <dbReference type="ARBA" id="ARBA00022679"/>
    </source>
</evidence>
<dbReference type="KEGG" id="sphj:BSL82_05770"/>
<dbReference type="PANTHER" id="PTHR12829:SF7">
    <property type="entry name" value="N6-ADENOSINE-METHYLTRANSFERASE CATALYTIC SUBUNIT"/>
    <property type="match status" value="1"/>
</dbReference>
<dbReference type="GO" id="GO:0008168">
    <property type="term" value="F:methyltransferase activity"/>
    <property type="evidence" value="ECO:0007669"/>
    <property type="project" value="UniProtKB-KW"/>
</dbReference>
<name>A0A1L3ZZE9_9SPHN</name>
<dbReference type="Pfam" id="PF05063">
    <property type="entry name" value="MT-A70"/>
    <property type="match status" value="1"/>
</dbReference>
<dbReference type="PROSITE" id="PS51143">
    <property type="entry name" value="MT_A70"/>
    <property type="match status" value="1"/>
</dbReference>
<sequence length="181" mass="20410">MFGHRVILADPPWRFENWSEAGEGRNPNQHYDCMSIADIKALPVGHLAARDCVLFCWVIDPLLPEALDVIRHWGFTYVTVGFTWAKQNRSGEGWFMGTGYYTRANPEVCLIARMGAPGLPKSRGVRQLVVEPVRAHSRKPDRIHADIEVMFDGPYLELFARAPRAGWTVWGNQTDKFGAAA</sequence>
<dbReference type="GO" id="GO:0032259">
    <property type="term" value="P:methylation"/>
    <property type="evidence" value="ECO:0007669"/>
    <property type="project" value="UniProtKB-KW"/>
</dbReference>
<evidence type="ECO:0000256" key="4">
    <source>
        <dbReference type="PROSITE-ProRule" id="PRU00489"/>
    </source>
</evidence>
<accession>A0A1L3ZZE9</accession>
<gene>
    <name evidence="5" type="ORF">BSL82_05770</name>
</gene>
<keyword evidence="3" id="KW-0949">S-adenosyl-L-methionine</keyword>
<keyword evidence="6" id="KW-1185">Reference proteome</keyword>
<evidence type="ECO:0008006" key="7">
    <source>
        <dbReference type="Google" id="ProtNLM"/>
    </source>
</evidence>
<dbReference type="STRING" id="1921510.BSL82_05770"/>
<evidence type="ECO:0000313" key="5">
    <source>
        <dbReference type="EMBL" id="API60969.1"/>
    </source>
</evidence>
<dbReference type="OrthoDB" id="9800596at2"/>
<dbReference type="InterPro" id="IPR007757">
    <property type="entry name" value="MT-A70-like"/>
</dbReference>
<protein>
    <recommendedName>
        <fullName evidence="7">Adenine methyltransferase</fullName>
    </recommendedName>
</protein>
<evidence type="ECO:0000313" key="6">
    <source>
        <dbReference type="Proteomes" id="UP000182063"/>
    </source>
</evidence>
<dbReference type="Proteomes" id="UP000182063">
    <property type="component" value="Chromosome"/>
</dbReference>
<evidence type="ECO:0000256" key="3">
    <source>
        <dbReference type="ARBA" id="ARBA00022691"/>
    </source>
</evidence>
<dbReference type="EMBL" id="CP018221">
    <property type="protein sequence ID" value="API60969.1"/>
    <property type="molecule type" value="Genomic_DNA"/>
</dbReference>
<evidence type="ECO:0000256" key="1">
    <source>
        <dbReference type="ARBA" id="ARBA00022603"/>
    </source>
</evidence>
<keyword evidence="1" id="KW-0489">Methyltransferase</keyword>
<dbReference type="PANTHER" id="PTHR12829">
    <property type="entry name" value="N6-ADENOSINE-METHYLTRANSFERASE"/>
    <property type="match status" value="1"/>
</dbReference>
<reference evidence="6" key="1">
    <citation type="submission" date="2016-11" db="EMBL/GenBank/DDBJ databases">
        <title>Complete Genome Sequence of alachlor-degrading Sphingomonas sp. strain JJ-A5.</title>
        <authorList>
            <person name="Lee H."/>
            <person name="Ka J.-O."/>
        </authorList>
    </citation>
    <scope>NUCLEOTIDE SEQUENCE [LARGE SCALE GENOMIC DNA]</scope>
    <source>
        <strain evidence="6">JJ-A5</strain>
    </source>
</reference>
<dbReference type="InterPro" id="IPR029063">
    <property type="entry name" value="SAM-dependent_MTases_sf"/>
</dbReference>
<organism evidence="5 6">
    <name type="scientific">Tardibacter chloracetimidivorans</name>
    <dbReference type="NCBI Taxonomy" id="1921510"/>
    <lineage>
        <taxon>Bacteria</taxon>
        <taxon>Pseudomonadati</taxon>
        <taxon>Pseudomonadota</taxon>
        <taxon>Alphaproteobacteria</taxon>
        <taxon>Sphingomonadales</taxon>
        <taxon>Sphingomonadaceae</taxon>
        <taxon>Tardibacter</taxon>
    </lineage>
</organism>
<comment type="similarity">
    <text evidence="4">Belongs to the MT-A70-like family.</text>
</comment>
<dbReference type="SUPFAM" id="SSF53335">
    <property type="entry name" value="S-adenosyl-L-methionine-dependent methyltransferases"/>
    <property type="match status" value="1"/>
</dbReference>
<proteinExistence type="inferred from homology"/>
<dbReference type="AlphaFoldDB" id="A0A1L3ZZE9"/>
<keyword evidence="2" id="KW-0808">Transferase</keyword>